<sequence length="107" mass="11352">MTRSGSFWDGVEGRTQMPPAARTLGFELIDAHPAAGTITVQFQGTAEFTNPFGQVLGGFLAAMLYDTMGPALLATLPAGWFIETLDLHCFFAAPARALCRSGSSDLP</sequence>
<name>A0A1H4I7D6_9NOCA</name>
<dbReference type="AlphaFoldDB" id="A0A1H4I7D6"/>
<gene>
    <name evidence="1" type="ORF">SAMN04490239_0035</name>
</gene>
<dbReference type="InterPro" id="IPR029069">
    <property type="entry name" value="HotDog_dom_sf"/>
</dbReference>
<dbReference type="SUPFAM" id="SSF54637">
    <property type="entry name" value="Thioesterase/thiol ester dehydrase-isomerase"/>
    <property type="match status" value="1"/>
</dbReference>
<dbReference type="Proteomes" id="UP000183561">
    <property type="component" value="Unassembled WGS sequence"/>
</dbReference>
<keyword evidence="2" id="KW-1185">Reference proteome</keyword>
<dbReference type="EMBL" id="FNSV01000001">
    <property type="protein sequence ID" value="SEB29172.1"/>
    <property type="molecule type" value="Genomic_DNA"/>
</dbReference>
<accession>A0A1H4I7D6</accession>
<evidence type="ECO:0000313" key="2">
    <source>
        <dbReference type="Proteomes" id="UP000183561"/>
    </source>
</evidence>
<evidence type="ECO:0008006" key="3">
    <source>
        <dbReference type="Google" id="ProtNLM"/>
    </source>
</evidence>
<dbReference type="RefSeq" id="WP_244163392.1">
    <property type="nucleotide sequence ID" value="NZ_FNSV01000001.1"/>
</dbReference>
<proteinExistence type="predicted"/>
<dbReference type="Gene3D" id="3.10.129.10">
    <property type="entry name" value="Hotdog Thioesterase"/>
    <property type="match status" value="1"/>
</dbReference>
<evidence type="ECO:0000313" key="1">
    <source>
        <dbReference type="EMBL" id="SEB29172.1"/>
    </source>
</evidence>
<protein>
    <recommendedName>
        <fullName evidence="3">Thioesterase-like superfamily protein</fullName>
    </recommendedName>
</protein>
<organism evidence="1 2">
    <name type="scientific">Rhodococcus koreensis</name>
    <dbReference type="NCBI Taxonomy" id="99653"/>
    <lineage>
        <taxon>Bacteria</taxon>
        <taxon>Bacillati</taxon>
        <taxon>Actinomycetota</taxon>
        <taxon>Actinomycetes</taxon>
        <taxon>Mycobacteriales</taxon>
        <taxon>Nocardiaceae</taxon>
        <taxon>Rhodococcus</taxon>
    </lineage>
</organism>
<reference evidence="2" key="1">
    <citation type="submission" date="2016-10" db="EMBL/GenBank/DDBJ databases">
        <authorList>
            <person name="Varghese N."/>
            <person name="Submissions S."/>
        </authorList>
    </citation>
    <scope>NUCLEOTIDE SEQUENCE [LARGE SCALE GENOMIC DNA]</scope>
    <source>
        <strain evidence="2">DSM 44498</strain>
    </source>
</reference>